<accession>A0A067PEB1</accession>
<sequence>MCGGTYYQVELLDVWIQAILYGFYVFLFIRCVHVCISVRPSKGFLALTTVIFTICTAQLILEFVAVILTPVVVSGCMDSTVTPQEIAHQSNIQNVMNVALQFLWTTNQVLVDGLLIYRAYGIFRSYRWIVLFPTMLMLVTAVVGYVNFWITYEVYIIGVESQPSSPLPPLRWLHFDHLDQRINLAFLSLPPATTIVVTLLIVGRILWLAHEFDATLGSPATKKYRNIVAMLLESGAAFALTLILYLIMTGVAPAWNGIFFNAATQIAGIAPTLIVVRVGQSQAAAQIAMEPSNLMAALPDGSHHMVFVTRHSGMWAQHTVEATGLGRTWPTDIRAAHRAMTLRIPHLRFWPI</sequence>
<dbReference type="Proteomes" id="UP000027265">
    <property type="component" value="Unassembled WGS sequence"/>
</dbReference>
<dbReference type="HOGENOM" id="CLU_044614_2_1_1"/>
<proteinExistence type="predicted"/>
<keyword evidence="1" id="KW-0812">Transmembrane</keyword>
<name>A0A067PEB1_9AGAM</name>
<feature type="transmembrane region" description="Helical" evidence="1">
    <location>
        <begin position="254"/>
        <end position="276"/>
    </location>
</feature>
<protein>
    <submittedName>
        <fullName evidence="2">Uncharacterized protein</fullName>
    </submittedName>
</protein>
<feature type="transmembrane region" description="Helical" evidence="1">
    <location>
        <begin position="182"/>
        <end position="207"/>
    </location>
</feature>
<evidence type="ECO:0000256" key="1">
    <source>
        <dbReference type="SAM" id="Phobius"/>
    </source>
</evidence>
<dbReference type="OrthoDB" id="3039972at2759"/>
<dbReference type="EMBL" id="KL197742">
    <property type="protein sequence ID" value="KDQ52180.1"/>
    <property type="molecule type" value="Genomic_DNA"/>
</dbReference>
<keyword evidence="1" id="KW-0472">Membrane</keyword>
<feature type="transmembrane region" description="Helical" evidence="1">
    <location>
        <begin position="129"/>
        <end position="150"/>
    </location>
</feature>
<evidence type="ECO:0000313" key="2">
    <source>
        <dbReference type="EMBL" id="KDQ52180.1"/>
    </source>
</evidence>
<evidence type="ECO:0000313" key="3">
    <source>
        <dbReference type="Proteomes" id="UP000027265"/>
    </source>
</evidence>
<feature type="transmembrane region" description="Helical" evidence="1">
    <location>
        <begin position="227"/>
        <end position="248"/>
    </location>
</feature>
<reference evidence="3" key="1">
    <citation type="journal article" date="2014" name="Proc. Natl. Acad. Sci. U.S.A.">
        <title>Extensive sampling of basidiomycete genomes demonstrates inadequacy of the white-rot/brown-rot paradigm for wood decay fungi.</title>
        <authorList>
            <person name="Riley R."/>
            <person name="Salamov A.A."/>
            <person name="Brown D.W."/>
            <person name="Nagy L.G."/>
            <person name="Floudas D."/>
            <person name="Held B.W."/>
            <person name="Levasseur A."/>
            <person name="Lombard V."/>
            <person name="Morin E."/>
            <person name="Otillar R."/>
            <person name="Lindquist E.A."/>
            <person name="Sun H."/>
            <person name="LaButti K.M."/>
            <person name="Schmutz J."/>
            <person name="Jabbour D."/>
            <person name="Luo H."/>
            <person name="Baker S.E."/>
            <person name="Pisabarro A.G."/>
            <person name="Walton J.D."/>
            <person name="Blanchette R.A."/>
            <person name="Henrissat B."/>
            <person name="Martin F."/>
            <person name="Cullen D."/>
            <person name="Hibbett D.S."/>
            <person name="Grigoriev I.V."/>
        </authorList>
    </citation>
    <scope>NUCLEOTIDE SEQUENCE [LARGE SCALE GENOMIC DNA]</scope>
    <source>
        <strain evidence="3">MUCL 33604</strain>
    </source>
</reference>
<feature type="transmembrane region" description="Helical" evidence="1">
    <location>
        <begin position="44"/>
        <end position="68"/>
    </location>
</feature>
<dbReference type="AlphaFoldDB" id="A0A067PEB1"/>
<feature type="transmembrane region" description="Helical" evidence="1">
    <location>
        <begin position="98"/>
        <end position="117"/>
    </location>
</feature>
<dbReference type="InParanoid" id="A0A067PEB1"/>
<feature type="transmembrane region" description="Helical" evidence="1">
    <location>
        <begin position="14"/>
        <end position="32"/>
    </location>
</feature>
<keyword evidence="1" id="KW-1133">Transmembrane helix</keyword>
<keyword evidence="3" id="KW-1185">Reference proteome</keyword>
<gene>
    <name evidence="2" type="ORF">JAAARDRAFT_210732</name>
</gene>
<organism evidence="2 3">
    <name type="scientific">Jaapia argillacea MUCL 33604</name>
    <dbReference type="NCBI Taxonomy" id="933084"/>
    <lineage>
        <taxon>Eukaryota</taxon>
        <taxon>Fungi</taxon>
        <taxon>Dikarya</taxon>
        <taxon>Basidiomycota</taxon>
        <taxon>Agaricomycotina</taxon>
        <taxon>Agaricomycetes</taxon>
        <taxon>Agaricomycetidae</taxon>
        <taxon>Jaapiales</taxon>
        <taxon>Jaapiaceae</taxon>
        <taxon>Jaapia</taxon>
    </lineage>
</organism>